<feature type="chain" id="PRO_5047364999" evidence="1">
    <location>
        <begin position="18"/>
        <end position="96"/>
    </location>
</feature>
<name>A0ABR2TWQ5_9ROSI</name>
<keyword evidence="1" id="KW-0732">Signal</keyword>
<organism evidence="2 3">
    <name type="scientific">Hibiscus sabdariffa</name>
    <name type="common">roselle</name>
    <dbReference type="NCBI Taxonomy" id="183260"/>
    <lineage>
        <taxon>Eukaryota</taxon>
        <taxon>Viridiplantae</taxon>
        <taxon>Streptophyta</taxon>
        <taxon>Embryophyta</taxon>
        <taxon>Tracheophyta</taxon>
        <taxon>Spermatophyta</taxon>
        <taxon>Magnoliopsida</taxon>
        <taxon>eudicotyledons</taxon>
        <taxon>Gunneridae</taxon>
        <taxon>Pentapetalae</taxon>
        <taxon>rosids</taxon>
        <taxon>malvids</taxon>
        <taxon>Malvales</taxon>
        <taxon>Malvaceae</taxon>
        <taxon>Malvoideae</taxon>
        <taxon>Hibiscus</taxon>
    </lineage>
</organism>
<dbReference type="EMBL" id="JBBPBN010000004">
    <property type="protein sequence ID" value="KAK9041890.1"/>
    <property type="molecule type" value="Genomic_DNA"/>
</dbReference>
<proteinExistence type="predicted"/>
<evidence type="ECO:0000256" key="1">
    <source>
        <dbReference type="SAM" id="SignalP"/>
    </source>
</evidence>
<dbReference type="Proteomes" id="UP001396334">
    <property type="component" value="Unassembled WGS sequence"/>
</dbReference>
<reference evidence="2 3" key="1">
    <citation type="journal article" date="2024" name="G3 (Bethesda)">
        <title>Genome assembly of Hibiscus sabdariffa L. provides insights into metabolisms of medicinal natural products.</title>
        <authorList>
            <person name="Kim T."/>
        </authorList>
    </citation>
    <scope>NUCLEOTIDE SEQUENCE [LARGE SCALE GENOMIC DNA]</scope>
    <source>
        <strain evidence="2">TK-2024</strain>
        <tissue evidence="2">Old leaves</tissue>
    </source>
</reference>
<evidence type="ECO:0000313" key="3">
    <source>
        <dbReference type="Proteomes" id="UP001396334"/>
    </source>
</evidence>
<feature type="signal peptide" evidence="1">
    <location>
        <begin position="1"/>
        <end position="17"/>
    </location>
</feature>
<sequence length="96" mass="10923">MVMKKSISVLLVIELEGTTPCLSPFDWKGISRWWGPNFHGRFHAINVAAIAGHKNTKMQDVFLGIQSFCKKKLNTTQQKEGHLRENNVLDEFAPLQ</sequence>
<gene>
    <name evidence="2" type="ORF">V6N11_016978</name>
</gene>
<protein>
    <submittedName>
        <fullName evidence="2">Uncharacterized protein</fullName>
    </submittedName>
</protein>
<keyword evidence="3" id="KW-1185">Reference proteome</keyword>
<accession>A0ABR2TWQ5</accession>
<comment type="caution">
    <text evidence="2">The sequence shown here is derived from an EMBL/GenBank/DDBJ whole genome shotgun (WGS) entry which is preliminary data.</text>
</comment>
<evidence type="ECO:0000313" key="2">
    <source>
        <dbReference type="EMBL" id="KAK9041890.1"/>
    </source>
</evidence>